<keyword evidence="2" id="KW-1185">Reference proteome</keyword>
<dbReference type="EMBL" id="MAVT02000150">
    <property type="protein sequence ID" value="POS78922.1"/>
    <property type="molecule type" value="Genomic_DNA"/>
</dbReference>
<name>A0A2P5I8T4_DIAHE</name>
<protein>
    <submittedName>
        <fullName evidence="1">Uncharacterized protein</fullName>
    </submittedName>
</protein>
<comment type="caution">
    <text evidence="1">The sequence shown here is derived from an EMBL/GenBank/DDBJ whole genome shotgun (WGS) entry which is preliminary data.</text>
</comment>
<accession>A0A2P5I8T4</accession>
<organism evidence="1 2">
    <name type="scientific">Diaporthe helianthi</name>
    <dbReference type="NCBI Taxonomy" id="158607"/>
    <lineage>
        <taxon>Eukaryota</taxon>
        <taxon>Fungi</taxon>
        <taxon>Dikarya</taxon>
        <taxon>Ascomycota</taxon>
        <taxon>Pezizomycotina</taxon>
        <taxon>Sordariomycetes</taxon>
        <taxon>Sordariomycetidae</taxon>
        <taxon>Diaporthales</taxon>
        <taxon>Diaporthaceae</taxon>
        <taxon>Diaporthe</taxon>
    </lineage>
</organism>
<dbReference type="OrthoDB" id="5236270at2759"/>
<reference evidence="1" key="1">
    <citation type="submission" date="2017-09" db="EMBL/GenBank/DDBJ databases">
        <title>Polyketide synthases of a Diaporthe helianthi virulent isolate.</title>
        <authorList>
            <person name="Baroncelli R."/>
        </authorList>
    </citation>
    <scope>NUCLEOTIDE SEQUENCE [LARGE SCALE GENOMIC DNA]</scope>
    <source>
        <strain evidence="1">7/96</strain>
    </source>
</reference>
<evidence type="ECO:0000313" key="1">
    <source>
        <dbReference type="EMBL" id="POS78922.1"/>
    </source>
</evidence>
<gene>
    <name evidence="1" type="ORF">DHEL01_v202692</name>
</gene>
<sequence length="504" mass="55063">MPVNPDAVNKLVTAALTAAEGGNKVVYSDGNGAAHFVLTIFKQPGDAAERISRMFWLQYGQAIKRKLGADLGDKLFFLSTETQKGPPAGKAIPIEYTNQGLYNIGNNLLSIENVFFSPSALHGYHQALETLLIWVDLGGKANDVLKYALLEAMQDMNNWTETRNIEKDKAKAQYEKDKELGLIDENFNRWVRSGNAPMYTLAEERVAAHSERILQIQREIEGPMANVVKKDRDGLRKAGDQKEDFVGYNMRCATGDTLEPEDNPHVNAGKPNPATPFHRLPTYEAPDYKLFVTNEMSKATGRDYKPSHEISVKFDVGKEGSDFEFQQLKAGGAATASVGWISFSAGGGHLSESSILQTGSDSSQVSIKITYESMQAISINPGSWNFDTSKYTLLPDAPSNLMTLARVTQLVVMSGLGYEITVGTETGETLNKKMKETTSAGGSIIVFGIPISLGGGASRKKDQESHLVKWDKESSTLRVTPKMDNYCATVVGVVGEKVSIRTVS</sequence>
<dbReference type="Proteomes" id="UP000094444">
    <property type="component" value="Unassembled WGS sequence"/>
</dbReference>
<dbReference type="InParanoid" id="A0A2P5I8T4"/>
<proteinExistence type="predicted"/>
<evidence type="ECO:0000313" key="2">
    <source>
        <dbReference type="Proteomes" id="UP000094444"/>
    </source>
</evidence>
<dbReference type="AlphaFoldDB" id="A0A2P5I8T4"/>